<sequence length="707" mass="78935">TCSSGVLPNEKIRNIGISAHIDSGKTTLTERVLYYTGRIAEIHEVKGKDGVGATMDSMELERQRGITIQSAATYTMWKNHNINIIDTPGHVDFTIEVERALRVLDGAVLVLCAVGGVQCQTMTVNRQMKRYNVPFLTFINKLDRMGANPSRALQQMRSKLNHNAAFVNIPMGLEGNMRGIIDLIEERSMYFEGPFGQSIRFDEIPSDFRAEAADRRQELVECVANADETLGEMFLEEKIPTKDDLKAAIRRATVQRLFSPVLVGTALKNKGVQPLLDAVLEYLPNPSEVKNYAILNDEDSAERSKIEMDPTRDSSNPYVGLAFKLEAGRFGQLTYIRVYQGCLRKGEYIYNTRTGKKVRVQRLVRLHADQMEDVDEVYAGDICALFGIDCASGDTFTSKTSANLSMESIHIPEPVISMAMKPANKNDLDKFSKGINRFTREDPTFRVHFDTESKETIISGMGELHLEIYSQRMEREYNCPCVMGKPKVAFRETITSPVPFDFTHKKQSGGSGQYGKVIGVLEPLEPEDYTKLEFEDQTVGTNVPKQFVPAVEKGFRDACEKGPLSGHKISGVRFLLEDGANHMVDSNEISFIRAGEGALKQAMEKAQAVILEPIMSVEIVAPQEFQGAVISGVNRRHGVITGQDGAEGYFTLYADVSLICMLEIKGKGEYTMEYSRYQPCLPATQEELINKYLEATGQLPAKKKWKS</sequence>
<comment type="subcellular location">
    <subcellularLocation>
        <location evidence="10">Mitochondrion</location>
    </subcellularLocation>
</comment>
<dbReference type="GO" id="GO:0003746">
    <property type="term" value="F:translation elongation factor activity"/>
    <property type="evidence" value="ECO:0007669"/>
    <property type="project" value="UniProtKB-UniRule"/>
</dbReference>
<feature type="binding site" evidence="10">
    <location>
        <begin position="19"/>
        <end position="26"/>
    </location>
    <ligand>
        <name>GTP</name>
        <dbReference type="ChEBI" id="CHEBI:37565"/>
    </ligand>
</feature>
<dbReference type="CDD" id="cd01886">
    <property type="entry name" value="EF-G"/>
    <property type="match status" value="1"/>
</dbReference>
<dbReference type="Gene3D" id="3.30.70.870">
    <property type="entry name" value="Elongation Factor G (Translational Gtpase), domain 3"/>
    <property type="match status" value="1"/>
</dbReference>
<dbReference type="CDD" id="cd04091">
    <property type="entry name" value="mtEFG1_II_like"/>
    <property type="match status" value="1"/>
</dbReference>
<keyword evidence="8 10" id="KW-0342">GTP-binding</keyword>
<comment type="pathway">
    <text evidence="10">Protein biosynthesis; polypeptide chain elongation.</text>
</comment>
<dbReference type="SUPFAM" id="SSF52540">
    <property type="entry name" value="P-loop containing nucleoside triphosphate hydrolases"/>
    <property type="match status" value="1"/>
</dbReference>
<dbReference type="InterPro" id="IPR004540">
    <property type="entry name" value="Transl_elong_EFG/EF2"/>
</dbReference>
<dbReference type="SUPFAM" id="SSF54980">
    <property type="entry name" value="EF-G C-terminal domain-like"/>
    <property type="match status" value="2"/>
</dbReference>
<feature type="binding site" evidence="10">
    <location>
        <begin position="140"/>
        <end position="143"/>
    </location>
    <ligand>
        <name>GTP</name>
        <dbReference type="ChEBI" id="CHEBI:37565"/>
    </ligand>
</feature>
<keyword evidence="7 10" id="KW-0496">Mitochondrion</keyword>
<dbReference type="Gene3D" id="3.30.230.10">
    <property type="match status" value="1"/>
</dbReference>
<dbReference type="SMART" id="SM00838">
    <property type="entry name" value="EFG_C"/>
    <property type="match status" value="1"/>
</dbReference>
<keyword evidence="6" id="KW-0809">Transit peptide</keyword>
<evidence type="ECO:0000256" key="4">
    <source>
        <dbReference type="ARBA" id="ARBA00022801"/>
    </source>
</evidence>
<evidence type="ECO:0000256" key="5">
    <source>
        <dbReference type="ARBA" id="ARBA00022917"/>
    </source>
</evidence>
<dbReference type="GO" id="GO:0003924">
    <property type="term" value="F:GTPase activity"/>
    <property type="evidence" value="ECO:0007669"/>
    <property type="project" value="UniProtKB-UniRule"/>
</dbReference>
<dbReference type="Ensembl" id="ENSCVAT00000010896.1">
    <property type="protein sequence ID" value="ENSCVAP00000002925.1"/>
    <property type="gene ID" value="ENSCVAG00000004126.1"/>
</dbReference>
<keyword evidence="5 10" id="KW-0648">Protein biosynthesis</keyword>
<dbReference type="FunFam" id="3.40.50.300:FF:000539">
    <property type="entry name" value="Elongation factor G, mitochondrial"/>
    <property type="match status" value="1"/>
</dbReference>
<dbReference type="CDD" id="cd01434">
    <property type="entry name" value="EFG_mtEFG1_IV"/>
    <property type="match status" value="1"/>
</dbReference>
<dbReference type="InterPro" id="IPR041095">
    <property type="entry name" value="EFG_II"/>
</dbReference>
<dbReference type="InterPro" id="IPR035647">
    <property type="entry name" value="EFG_III/V"/>
</dbReference>
<evidence type="ECO:0000256" key="8">
    <source>
        <dbReference type="ARBA" id="ARBA00023134"/>
    </source>
</evidence>
<accession>A0A3Q2FGK3</accession>
<dbReference type="InterPro" id="IPR004161">
    <property type="entry name" value="EFTu-like_2"/>
</dbReference>
<dbReference type="InterPro" id="IPR005225">
    <property type="entry name" value="Small_GTP-bd"/>
</dbReference>
<dbReference type="NCBIfam" id="NF009381">
    <property type="entry name" value="PRK12740.1-5"/>
    <property type="match status" value="1"/>
</dbReference>
<dbReference type="HAMAP" id="MF_00054_B">
    <property type="entry name" value="EF_G_EF_2_B"/>
    <property type="match status" value="1"/>
</dbReference>
<keyword evidence="13" id="KW-1185">Reference proteome</keyword>
<organism evidence="12 13">
    <name type="scientific">Cyprinodon variegatus</name>
    <name type="common">Sheepshead minnow</name>
    <dbReference type="NCBI Taxonomy" id="28743"/>
    <lineage>
        <taxon>Eukaryota</taxon>
        <taxon>Metazoa</taxon>
        <taxon>Chordata</taxon>
        <taxon>Craniata</taxon>
        <taxon>Vertebrata</taxon>
        <taxon>Euteleostomi</taxon>
        <taxon>Actinopterygii</taxon>
        <taxon>Neopterygii</taxon>
        <taxon>Teleostei</taxon>
        <taxon>Neoteleostei</taxon>
        <taxon>Acanthomorphata</taxon>
        <taxon>Ovalentaria</taxon>
        <taxon>Atherinomorphae</taxon>
        <taxon>Cyprinodontiformes</taxon>
        <taxon>Cyprinodontidae</taxon>
        <taxon>Cyprinodon</taxon>
    </lineage>
</organism>
<evidence type="ECO:0000256" key="2">
    <source>
        <dbReference type="ARBA" id="ARBA00022741"/>
    </source>
</evidence>
<evidence type="ECO:0000313" key="12">
    <source>
        <dbReference type="Ensembl" id="ENSCVAP00000002925.1"/>
    </source>
</evidence>
<name>A0A3Q2FGK3_CYPVA</name>
<dbReference type="Proteomes" id="UP000265020">
    <property type="component" value="Unassembled WGS sequence"/>
</dbReference>
<dbReference type="SUPFAM" id="SSF54211">
    <property type="entry name" value="Ribosomal protein S5 domain 2-like"/>
    <property type="match status" value="1"/>
</dbReference>
<dbReference type="Gene3D" id="2.40.30.10">
    <property type="entry name" value="Translation factors"/>
    <property type="match status" value="1"/>
</dbReference>
<evidence type="ECO:0000259" key="11">
    <source>
        <dbReference type="PROSITE" id="PS51722"/>
    </source>
</evidence>
<dbReference type="FunFam" id="3.30.70.870:FF:000008">
    <property type="entry name" value="Elongation factor G, mitochondrial"/>
    <property type="match status" value="1"/>
</dbReference>
<comment type="function">
    <text evidence="10">Mitochondrial GTPase that catalyzes the GTP-dependent ribosomal translocation step during translation elongation. During this step, the ribosome changes from the pre-translocational (PRE) to the post-translocational (POST) state as the newly formed A-site-bound peptidyl-tRNA and P-site-bound deacylated tRNA move to the P and E sites, respectively. Catalyzes the coordinated movement of the two tRNA molecules, the mRNA and conformational changes in the ribosome. Does not mediate the disassembly of ribosomes from messenger RNA at the termination of mitochondrial protein biosynthesis.</text>
</comment>
<evidence type="ECO:0000256" key="1">
    <source>
        <dbReference type="ARBA" id="ARBA00005870"/>
    </source>
</evidence>
<dbReference type="PRINTS" id="PR00315">
    <property type="entry name" value="ELONGATNFCT"/>
</dbReference>
<dbReference type="SMART" id="SM00889">
    <property type="entry name" value="EFG_IV"/>
    <property type="match status" value="1"/>
</dbReference>
<dbReference type="InterPro" id="IPR031157">
    <property type="entry name" value="G_TR_CS"/>
</dbReference>
<evidence type="ECO:0000256" key="10">
    <source>
        <dbReference type="HAMAP-Rule" id="MF_03061"/>
    </source>
</evidence>
<feature type="binding site" evidence="10">
    <location>
        <begin position="86"/>
        <end position="90"/>
    </location>
    <ligand>
        <name>GTP</name>
        <dbReference type="ChEBI" id="CHEBI:37565"/>
    </ligand>
</feature>
<evidence type="ECO:0000256" key="6">
    <source>
        <dbReference type="ARBA" id="ARBA00022946"/>
    </source>
</evidence>
<evidence type="ECO:0000256" key="9">
    <source>
        <dbReference type="ARBA" id="ARBA00049117"/>
    </source>
</evidence>
<evidence type="ECO:0000313" key="13">
    <source>
        <dbReference type="Proteomes" id="UP000265020"/>
    </source>
</evidence>
<gene>
    <name evidence="10" type="primary">GFM1</name>
    <name evidence="10" type="synonym">EFG1</name>
</gene>
<dbReference type="Pfam" id="PF00679">
    <property type="entry name" value="EFG_C"/>
    <property type="match status" value="1"/>
</dbReference>
<comment type="similarity">
    <text evidence="10">Belongs to the GTP-binding elongation factor family. EF-G/EF-2 subfamily.</text>
</comment>
<dbReference type="InterPro" id="IPR047872">
    <property type="entry name" value="EFG_IV"/>
</dbReference>
<dbReference type="InterPro" id="IPR000795">
    <property type="entry name" value="T_Tr_GTP-bd_dom"/>
</dbReference>
<dbReference type="Pfam" id="PF00009">
    <property type="entry name" value="GTP_EFTU"/>
    <property type="match status" value="1"/>
</dbReference>
<reference evidence="12" key="2">
    <citation type="submission" date="2025-09" db="UniProtKB">
        <authorList>
            <consortium name="Ensembl"/>
        </authorList>
    </citation>
    <scope>IDENTIFICATION</scope>
</reference>
<protein>
    <recommendedName>
        <fullName evidence="10">Elongation factor G, mitochondrial</fullName>
        <shortName evidence="10">EF-Gmt</shortName>
    </recommendedName>
    <alternativeName>
        <fullName evidence="10">Elongation factor G 1, mitochondrial</fullName>
        <shortName evidence="10">mEF-G 1</shortName>
    </alternativeName>
    <alternativeName>
        <fullName evidence="10">Elongation factor G1</fullName>
    </alternativeName>
</protein>
<reference evidence="12" key="1">
    <citation type="submission" date="2025-08" db="UniProtKB">
        <authorList>
            <consortium name="Ensembl"/>
        </authorList>
    </citation>
    <scope>IDENTIFICATION</scope>
</reference>
<dbReference type="InterPro" id="IPR009022">
    <property type="entry name" value="EFG_III"/>
</dbReference>
<dbReference type="Gene3D" id="3.40.50.300">
    <property type="entry name" value="P-loop containing nucleotide triphosphate hydrolases"/>
    <property type="match status" value="1"/>
</dbReference>
<dbReference type="CDD" id="cd16262">
    <property type="entry name" value="EFG_III"/>
    <property type="match status" value="1"/>
</dbReference>
<dbReference type="Pfam" id="PF14492">
    <property type="entry name" value="EFG_III"/>
    <property type="match status" value="1"/>
</dbReference>
<dbReference type="FunFam" id="2.40.30.10:FF:000022">
    <property type="entry name" value="Elongation factor G, mitochondrial"/>
    <property type="match status" value="1"/>
</dbReference>
<keyword evidence="2 10" id="KW-0547">Nucleotide-binding</keyword>
<dbReference type="Pfam" id="PF03144">
    <property type="entry name" value="GTP_EFTU_D2"/>
    <property type="match status" value="1"/>
</dbReference>
<dbReference type="PROSITE" id="PS51722">
    <property type="entry name" value="G_TR_2"/>
    <property type="match status" value="1"/>
</dbReference>
<dbReference type="GO" id="GO:0070125">
    <property type="term" value="P:mitochondrial translational elongation"/>
    <property type="evidence" value="ECO:0007669"/>
    <property type="project" value="UniProtKB-UniRule"/>
</dbReference>
<dbReference type="InterPro" id="IPR027417">
    <property type="entry name" value="P-loop_NTPase"/>
</dbReference>
<proteinExistence type="inferred from homology"/>
<comment type="catalytic activity">
    <reaction evidence="9">
        <text>GTP + H2O = GDP + phosphate + H(+)</text>
        <dbReference type="Rhea" id="RHEA:19669"/>
        <dbReference type="ChEBI" id="CHEBI:15377"/>
        <dbReference type="ChEBI" id="CHEBI:15378"/>
        <dbReference type="ChEBI" id="CHEBI:37565"/>
        <dbReference type="ChEBI" id="CHEBI:43474"/>
        <dbReference type="ChEBI" id="CHEBI:58189"/>
    </reaction>
    <physiologicalReaction direction="left-to-right" evidence="9">
        <dbReference type="Rhea" id="RHEA:19670"/>
    </physiologicalReaction>
</comment>
<dbReference type="Pfam" id="PF03764">
    <property type="entry name" value="EFG_IV"/>
    <property type="match status" value="1"/>
</dbReference>
<dbReference type="GO" id="GO:0005525">
    <property type="term" value="F:GTP binding"/>
    <property type="evidence" value="ECO:0007669"/>
    <property type="project" value="UniProtKB-UniRule"/>
</dbReference>
<dbReference type="PANTHER" id="PTHR43636:SF2">
    <property type="entry name" value="ELONGATION FACTOR G, MITOCHONDRIAL"/>
    <property type="match status" value="1"/>
</dbReference>
<comment type="similarity">
    <text evidence="1">Belongs to the TRAFAC class translation factor GTPase superfamily. Classic translation factor GTPase family. EF-G/EF-2 subfamily.</text>
</comment>
<dbReference type="FunFam" id="3.30.230.10:FF:000003">
    <property type="entry name" value="Elongation factor G"/>
    <property type="match status" value="1"/>
</dbReference>
<dbReference type="InterPro" id="IPR014721">
    <property type="entry name" value="Ribsml_uS5_D2-typ_fold_subgr"/>
</dbReference>
<dbReference type="PROSITE" id="PS00301">
    <property type="entry name" value="G_TR_1"/>
    <property type="match status" value="1"/>
</dbReference>
<dbReference type="GO" id="GO:0005739">
    <property type="term" value="C:mitochondrion"/>
    <property type="evidence" value="ECO:0007669"/>
    <property type="project" value="UniProtKB-SubCell"/>
</dbReference>
<dbReference type="Gene3D" id="3.30.70.240">
    <property type="match status" value="1"/>
</dbReference>
<dbReference type="UniPathway" id="UPA00345"/>
<evidence type="ECO:0000256" key="3">
    <source>
        <dbReference type="ARBA" id="ARBA00022768"/>
    </source>
</evidence>
<dbReference type="GeneTree" id="ENSGT00550000074911"/>
<dbReference type="InterPro" id="IPR000640">
    <property type="entry name" value="EFG_V-like"/>
</dbReference>
<dbReference type="NCBIfam" id="TIGR00231">
    <property type="entry name" value="small_GTP"/>
    <property type="match status" value="1"/>
</dbReference>
<dbReference type="PANTHER" id="PTHR43636">
    <property type="entry name" value="ELONGATION FACTOR G, MITOCHONDRIAL"/>
    <property type="match status" value="1"/>
</dbReference>
<dbReference type="NCBIfam" id="TIGR00484">
    <property type="entry name" value="EF-G"/>
    <property type="match status" value="1"/>
</dbReference>
<dbReference type="InterPro" id="IPR020568">
    <property type="entry name" value="Ribosomal_Su5_D2-typ_SF"/>
</dbReference>
<feature type="domain" description="Tr-type G" evidence="11">
    <location>
        <begin position="10"/>
        <end position="287"/>
    </location>
</feature>
<keyword evidence="4" id="KW-0378">Hydrolase</keyword>
<dbReference type="SUPFAM" id="SSF50447">
    <property type="entry name" value="Translation proteins"/>
    <property type="match status" value="1"/>
</dbReference>
<dbReference type="InterPro" id="IPR005517">
    <property type="entry name" value="Transl_elong_EFG/EF2_IV"/>
</dbReference>
<dbReference type="InterPro" id="IPR009000">
    <property type="entry name" value="Transl_B-barrel_sf"/>
</dbReference>
<keyword evidence="3 10" id="KW-0251">Elongation factor</keyword>
<dbReference type="AlphaFoldDB" id="A0A3Q2FGK3"/>
<evidence type="ECO:0000256" key="7">
    <source>
        <dbReference type="ARBA" id="ARBA00023128"/>
    </source>
</evidence>